<dbReference type="InterPro" id="IPR011335">
    <property type="entry name" value="Restrct_endonuc-II-like"/>
</dbReference>
<organism evidence="2 3">
    <name type="scientific">Mumia flava</name>
    <dbReference type="NCBI Taxonomy" id="1348852"/>
    <lineage>
        <taxon>Bacteria</taxon>
        <taxon>Bacillati</taxon>
        <taxon>Actinomycetota</taxon>
        <taxon>Actinomycetes</taxon>
        <taxon>Propionibacteriales</taxon>
        <taxon>Nocardioidaceae</taxon>
        <taxon>Mumia</taxon>
    </lineage>
</organism>
<dbReference type="SUPFAM" id="SSF52980">
    <property type="entry name" value="Restriction endonuclease-like"/>
    <property type="match status" value="1"/>
</dbReference>
<name>A0A0B2BSJ1_9ACTN</name>
<dbReference type="AlphaFoldDB" id="A0A0B2BSJ1"/>
<accession>A0A0B2BSJ1</accession>
<dbReference type="Pfam" id="PF04480">
    <property type="entry name" value="DUF559"/>
    <property type="match status" value="1"/>
</dbReference>
<keyword evidence="3" id="KW-1185">Reference proteome</keyword>
<dbReference type="InterPro" id="IPR007569">
    <property type="entry name" value="DUF559"/>
</dbReference>
<dbReference type="EMBL" id="PGEZ01000001">
    <property type="protein sequence ID" value="PJJ56948.1"/>
    <property type="molecule type" value="Genomic_DNA"/>
</dbReference>
<proteinExistence type="predicted"/>
<dbReference type="Gene3D" id="3.40.960.10">
    <property type="entry name" value="VSR Endonuclease"/>
    <property type="match status" value="1"/>
</dbReference>
<evidence type="ECO:0000313" key="2">
    <source>
        <dbReference type="EMBL" id="PJJ56948.1"/>
    </source>
</evidence>
<gene>
    <name evidence="2" type="ORF">CLV56_1166</name>
</gene>
<sequence>MVRPLPEAVNQPFRSDAAHELGITPRQLDGKRFRRLFRGVHVAASVAVTFRTWLQAALLVLPADAAISHLTALRMWGLELRGMHPLHFSTNTQAHRERDGIVLHRRRGRLRPVTLDGFPCLGPDRTYVDCATILNLVELVQAADHLLYAGHTSADQLRAYLHRTHIDGVVRARRAFPYARERAESPMETLIRLSLVLARLPEPDVNPDVLDGRGRFLGRCDLVYWKHRVVVEYDGEWHERSRRQRARDRTRRENLERAGWTVIVVLVEDLLDKRAIAWRVFHALRDNGYAGPPPHFNTMWQRWFGKCTRPAAPPAPPI</sequence>
<evidence type="ECO:0000313" key="3">
    <source>
        <dbReference type="Proteomes" id="UP000230842"/>
    </source>
</evidence>
<protein>
    <submittedName>
        <fullName evidence="2">Uncharacterized protein DUF559</fullName>
    </submittedName>
</protein>
<dbReference type="Proteomes" id="UP000230842">
    <property type="component" value="Unassembled WGS sequence"/>
</dbReference>
<reference evidence="2 3" key="1">
    <citation type="submission" date="2017-11" db="EMBL/GenBank/DDBJ databases">
        <title>Genomic Encyclopedia of Archaeal and Bacterial Type Strains, Phase II (KMG-II): From Individual Species to Whole Genera.</title>
        <authorList>
            <person name="Goeker M."/>
        </authorList>
    </citation>
    <scope>NUCLEOTIDE SEQUENCE [LARGE SCALE GENOMIC DNA]</scope>
    <source>
        <strain evidence="2 3">DSM 27763</strain>
    </source>
</reference>
<evidence type="ECO:0000259" key="1">
    <source>
        <dbReference type="Pfam" id="PF04480"/>
    </source>
</evidence>
<feature type="domain" description="DUF559" evidence="1">
    <location>
        <begin position="221"/>
        <end position="270"/>
    </location>
</feature>
<comment type="caution">
    <text evidence="2">The sequence shown here is derived from an EMBL/GenBank/DDBJ whole genome shotgun (WGS) entry which is preliminary data.</text>
</comment>